<gene>
    <name evidence="3" type="ORF">AABD74_01000</name>
</gene>
<dbReference type="RefSeq" id="WP_232680964.1">
    <property type="nucleotide sequence ID" value="NZ_CP150845.1"/>
</dbReference>
<evidence type="ECO:0000313" key="3">
    <source>
        <dbReference type="EMBL" id="WYZ20050.1"/>
    </source>
</evidence>
<reference evidence="3 4" key="1">
    <citation type="submission" date="2024-03" db="EMBL/GenBank/DDBJ databases">
        <title>Flavobacterium soyae.</title>
        <authorList>
            <person name="Zheng W."/>
        </authorList>
    </citation>
    <scope>NUCLEOTIDE SEQUENCE [LARGE SCALE GENOMIC DNA]</scope>
    <source>
        <strain evidence="3 4">55</strain>
    </source>
</reference>
<proteinExistence type="predicted"/>
<evidence type="ECO:0000259" key="2">
    <source>
        <dbReference type="Pfam" id="PF10988"/>
    </source>
</evidence>
<evidence type="ECO:0000313" key="4">
    <source>
        <dbReference type="Proteomes" id="UP001623852"/>
    </source>
</evidence>
<dbReference type="Gene3D" id="2.160.20.120">
    <property type="match status" value="1"/>
</dbReference>
<dbReference type="Pfam" id="PF10988">
    <property type="entry name" value="DUF2807"/>
    <property type="match status" value="1"/>
</dbReference>
<feature type="domain" description="Putative auto-transporter adhesin head GIN" evidence="2">
    <location>
        <begin position="48"/>
        <end position="229"/>
    </location>
</feature>
<dbReference type="InterPro" id="IPR021255">
    <property type="entry name" value="DUF2807"/>
</dbReference>
<feature type="region of interest" description="Disordered" evidence="1">
    <location>
        <begin position="224"/>
        <end position="245"/>
    </location>
</feature>
<dbReference type="PROSITE" id="PS51257">
    <property type="entry name" value="PROKAR_LIPOPROTEIN"/>
    <property type="match status" value="1"/>
</dbReference>
<accession>A0ABZ2UET6</accession>
<protein>
    <submittedName>
        <fullName evidence="3">Head GIN domain-containing protein</fullName>
    </submittedName>
</protein>
<name>A0ABZ2UET6_9FLAO</name>
<keyword evidence="4" id="KW-1185">Reference proteome</keyword>
<dbReference type="EMBL" id="CP150845">
    <property type="protein sequence ID" value="WYZ20050.1"/>
    <property type="molecule type" value="Genomic_DNA"/>
</dbReference>
<sequence>MIKIIIHITKFIIATITALLFASCNNLNLNTIEGSGNVTTEKRIIQGDFKNIEVSNAIDLVIQQSDSVDITVEADDNIQKEIITKVENGTLVIKCKFSSFRNVSMKKVTVKMPHIGKIEASSAASVSSKNALQGENIELETSSAASMHVDVESDNISCNSSSGSSIDIKGKALKVQTSASSGSSIEAGKLLANDVDAEVSSGSVISVHPILSLKAQASSGGNINYNNVPKTINKETSSGGSVSQS</sequence>
<organism evidence="3 4">
    <name type="scientific">Flavobacterium soyae</name>
    <dbReference type="NCBI Taxonomy" id="2903098"/>
    <lineage>
        <taxon>Bacteria</taxon>
        <taxon>Pseudomonadati</taxon>
        <taxon>Bacteroidota</taxon>
        <taxon>Flavobacteriia</taxon>
        <taxon>Flavobacteriales</taxon>
        <taxon>Flavobacteriaceae</taxon>
        <taxon>Flavobacterium</taxon>
    </lineage>
</organism>
<evidence type="ECO:0000256" key="1">
    <source>
        <dbReference type="SAM" id="MobiDB-lite"/>
    </source>
</evidence>
<dbReference type="Proteomes" id="UP001623852">
    <property type="component" value="Chromosome"/>
</dbReference>